<protein>
    <submittedName>
        <fullName evidence="1">Uncharacterized protein</fullName>
    </submittedName>
</protein>
<organism evidence="1 2">
    <name type="scientific">Geotrichum galactomycetum</name>
    <dbReference type="NCBI Taxonomy" id="27317"/>
    <lineage>
        <taxon>Eukaryota</taxon>
        <taxon>Fungi</taxon>
        <taxon>Dikarya</taxon>
        <taxon>Ascomycota</taxon>
        <taxon>Saccharomycotina</taxon>
        <taxon>Dipodascomycetes</taxon>
        <taxon>Dipodascales</taxon>
        <taxon>Dipodascaceae</taxon>
        <taxon>Geotrichum</taxon>
    </lineage>
</organism>
<reference evidence="1 2" key="1">
    <citation type="journal article" date="2020" name="Front. Microbiol.">
        <title>Phenotypic and Genetic Characterization of the Cheese Ripening Yeast Geotrichum candidum.</title>
        <authorList>
            <person name="Perkins V."/>
            <person name="Vignola S."/>
            <person name="Lessard M.H."/>
            <person name="Plante P.L."/>
            <person name="Corbeil J."/>
            <person name="Dugat-Bony E."/>
            <person name="Frenette M."/>
            <person name="Labrie S."/>
        </authorList>
    </citation>
    <scope>NUCLEOTIDE SEQUENCE [LARGE SCALE GENOMIC DNA]</scope>
    <source>
        <strain evidence="1 2">LMA-1147</strain>
    </source>
</reference>
<dbReference type="Proteomes" id="UP000744676">
    <property type="component" value="Unassembled WGS sequence"/>
</dbReference>
<accession>A0ACB6V7D9</accession>
<gene>
    <name evidence="1" type="ORF">D0Z00_001291</name>
</gene>
<proteinExistence type="predicted"/>
<evidence type="ECO:0000313" key="2">
    <source>
        <dbReference type="Proteomes" id="UP000744676"/>
    </source>
</evidence>
<evidence type="ECO:0000313" key="1">
    <source>
        <dbReference type="EMBL" id="KAF5100323.1"/>
    </source>
</evidence>
<sequence length="487" mass="48755">MTGGGLFGNTANTNATTTTGSGLFGNNNASTPASTGTSLFGNKPATTTTGGSGFSLGGTSNAATNSTTTTPATGGLFGNTSNNTSTTTSGGLFGSTTATAGSTASTTTGSGLFGNTANNSTTTGGGLFGKPSTTTTTTTPTTGGGLFGSSSNTTNSTVPRTGGLFGNTSTTTGSTGGLFGGSGTGTATTGLFGANNTNTTTNNTAAAGGLFKNDTNQPVIPVSQITGTTRPGSLPPQAQLELVNLEMYIKKQTQISEKLKSRHDELDEMVDSVPRDAELLVRKLTTAVEALKYDEAVLGRLKAESDGATADSETCFNLFGHLRGTAAAAAAASAANGGAGGARLYSKRIGAGFLTSAASASAASKPSDAAGASVPDPLIPFFEHKIEEFRQKLAEYARIIQEAENGIDSIIQSSSQVATTNGGGAVVAAVNGGANINGTEEGLIQNVNAILAALQEEYLLFMGLGNRVAELHHNVGRLEEASKQTRF</sequence>
<keyword evidence="2" id="KW-1185">Reference proteome</keyword>
<comment type="caution">
    <text evidence="1">The sequence shown here is derived from an EMBL/GenBank/DDBJ whole genome shotgun (WGS) entry which is preliminary data.</text>
</comment>
<name>A0ACB6V7D9_9ASCO</name>
<dbReference type="EMBL" id="QVQA01000023">
    <property type="protein sequence ID" value="KAF5100323.1"/>
    <property type="molecule type" value="Genomic_DNA"/>
</dbReference>